<reference evidence="6 7" key="1">
    <citation type="submission" date="2020-02" db="EMBL/GenBank/DDBJ databases">
        <title>Whole-genome analyses of novel actinobacteria.</title>
        <authorList>
            <person name="Sahin N."/>
            <person name="Gencbay T."/>
        </authorList>
    </citation>
    <scope>NUCLEOTIDE SEQUENCE [LARGE SCALE GENOMIC DNA]</scope>
    <source>
        <strain evidence="6 7">HC44</strain>
    </source>
</reference>
<feature type="transmembrane region" description="Helical" evidence="5">
    <location>
        <begin position="12"/>
        <end position="34"/>
    </location>
</feature>
<dbReference type="InterPro" id="IPR019109">
    <property type="entry name" value="MamF_MmsF"/>
</dbReference>
<keyword evidence="2 5" id="KW-0812">Transmembrane</keyword>
<dbReference type="EMBL" id="JAAKZY010000008">
    <property type="protein sequence ID" value="NGO06935.1"/>
    <property type="molecule type" value="Genomic_DNA"/>
</dbReference>
<organism evidence="6 7">
    <name type="scientific">Streptomyces scabichelini</name>
    <dbReference type="NCBI Taxonomy" id="2711217"/>
    <lineage>
        <taxon>Bacteria</taxon>
        <taxon>Bacillati</taxon>
        <taxon>Actinomycetota</taxon>
        <taxon>Actinomycetes</taxon>
        <taxon>Kitasatosporales</taxon>
        <taxon>Streptomycetaceae</taxon>
        <taxon>Streptomyces</taxon>
    </lineage>
</organism>
<evidence type="ECO:0000256" key="2">
    <source>
        <dbReference type="ARBA" id="ARBA00022692"/>
    </source>
</evidence>
<keyword evidence="3 5" id="KW-1133">Transmembrane helix</keyword>
<gene>
    <name evidence="6" type="ORF">G5C60_04480</name>
</gene>
<evidence type="ECO:0000256" key="5">
    <source>
        <dbReference type="SAM" id="Phobius"/>
    </source>
</evidence>
<dbReference type="AlphaFoldDB" id="A0A6G4UZ35"/>
<name>A0A6G4UZ35_9ACTN</name>
<keyword evidence="7" id="KW-1185">Reference proteome</keyword>
<feature type="transmembrane region" description="Helical" evidence="5">
    <location>
        <begin position="54"/>
        <end position="75"/>
    </location>
</feature>
<evidence type="ECO:0000256" key="3">
    <source>
        <dbReference type="ARBA" id="ARBA00022989"/>
    </source>
</evidence>
<feature type="transmembrane region" description="Helical" evidence="5">
    <location>
        <begin position="87"/>
        <end position="108"/>
    </location>
</feature>
<sequence length="128" mass="13710">MAERTDSRTGAVWSYLGAALVGFTCFGIFVIWLVPLAIRSRTGNPWTRQHATHAANFGLTSFLAILGGALLSALIGLPSSYPQTQPLPMLLVFCYILVGLVGLLVGAVRTGSGQDFRFIKSISLRLLG</sequence>
<protein>
    <submittedName>
        <fullName evidence="6">DUF4870 domain-containing protein</fullName>
    </submittedName>
</protein>
<proteinExistence type="predicted"/>
<evidence type="ECO:0000313" key="6">
    <source>
        <dbReference type="EMBL" id="NGO06935.1"/>
    </source>
</evidence>
<comment type="subcellular location">
    <subcellularLocation>
        <location evidence="1">Membrane</location>
        <topology evidence="1">Multi-pass membrane protein</topology>
    </subcellularLocation>
</comment>
<dbReference type="Proteomes" id="UP000472335">
    <property type="component" value="Unassembled WGS sequence"/>
</dbReference>
<evidence type="ECO:0000256" key="4">
    <source>
        <dbReference type="ARBA" id="ARBA00023136"/>
    </source>
</evidence>
<keyword evidence="4 5" id="KW-0472">Membrane</keyword>
<comment type="caution">
    <text evidence="6">The sequence shown here is derived from an EMBL/GenBank/DDBJ whole genome shotgun (WGS) entry which is preliminary data.</text>
</comment>
<evidence type="ECO:0000256" key="1">
    <source>
        <dbReference type="ARBA" id="ARBA00004141"/>
    </source>
</evidence>
<dbReference type="Pfam" id="PF09685">
    <property type="entry name" value="MamF_MmsF"/>
    <property type="match status" value="1"/>
</dbReference>
<accession>A0A6G4UZ35</accession>
<evidence type="ECO:0000313" key="7">
    <source>
        <dbReference type="Proteomes" id="UP000472335"/>
    </source>
</evidence>
<dbReference type="RefSeq" id="WP_165254850.1">
    <property type="nucleotide sequence ID" value="NZ_JAAKZY010000008.1"/>
</dbReference>